<dbReference type="PANTHER" id="PTHR32012:SF0">
    <property type="entry name" value="TRANSMEMBRANE PROTEIN 182"/>
    <property type="match status" value="1"/>
</dbReference>
<dbReference type="GO" id="GO:0005886">
    <property type="term" value="C:plasma membrane"/>
    <property type="evidence" value="ECO:0007669"/>
    <property type="project" value="UniProtKB-SubCell"/>
</dbReference>
<keyword evidence="9 11" id="KW-0472">Membrane</keyword>
<comment type="subcellular location">
    <subcellularLocation>
        <location evidence="1">Cell membrane</location>
        <topology evidence="1">Multi-pass membrane protein</topology>
    </subcellularLocation>
</comment>
<dbReference type="OrthoDB" id="9942154at2759"/>
<dbReference type="STRING" id="623744.A0A553NAL8"/>
<evidence type="ECO:0000313" key="12">
    <source>
        <dbReference type="EMBL" id="TRY62482.1"/>
    </source>
</evidence>
<dbReference type="Pfam" id="PF13903">
    <property type="entry name" value="Claudin_2"/>
    <property type="match status" value="1"/>
</dbReference>
<comment type="caution">
    <text evidence="12">The sequence shown here is derived from an EMBL/GenBank/DDBJ whole genome shotgun (WGS) entry which is preliminary data.</text>
</comment>
<dbReference type="Gene3D" id="1.20.140.150">
    <property type="match status" value="1"/>
</dbReference>
<feature type="transmembrane region" description="Helical" evidence="11">
    <location>
        <begin position="82"/>
        <end position="107"/>
    </location>
</feature>
<feature type="transmembrane region" description="Helical" evidence="11">
    <location>
        <begin position="171"/>
        <end position="191"/>
    </location>
</feature>
<evidence type="ECO:0000313" key="13">
    <source>
        <dbReference type="Proteomes" id="UP000316079"/>
    </source>
</evidence>
<dbReference type="InterPro" id="IPR026763">
    <property type="entry name" value="TMEM182"/>
</dbReference>
<evidence type="ECO:0000256" key="4">
    <source>
        <dbReference type="ARBA" id="ARBA00022475"/>
    </source>
</evidence>
<sequence length="219" mass="24372">MVLCISKDLVRRETGDLAQLLFYHEGLFWRCSYQSWGNKEEREMLHLWITNQFSQKNCYPAYLSHSPISRFPITSDSVTVQRAFWCVLFALGVISAVIGGFITVCAAPGTNHRLYEAAGAFFITGGVLCLSVVLLFAVWMQMSGSLEHYGLQRRRSVCSGLLLSVYYGPSFMLATTAAVLCLLTGSLLLLSSSAAKACDRRLSTTDRENLWSTLPEDCV</sequence>
<protein>
    <recommendedName>
        <fullName evidence="3">Transmembrane protein 182</fullName>
    </recommendedName>
</protein>
<keyword evidence="7" id="KW-0732">Signal</keyword>
<evidence type="ECO:0000256" key="2">
    <source>
        <dbReference type="ARBA" id="ARBA00006418"/>
    </source>
</evidence>
<dbReference type="Proteomes" id="UP000316079">
    <property type="component" value="Unassembled WGS sequence"/>
</dbReference>
<evidence type="ECO:0000256" key="7">
    <source>
        <dbReference type="ARBA" id="ARBA00022729"/>
    </source>
</evidence>
<dbReference type="EMBL" id="SRMA01026998">
    <property type="protein sequence ID" value="TRY62482.1"/>
    <property type="molecule type" value="Genomic_DNA"/>
</dbReference>
<dbReference type="GO" id="GO:0007517">
    <property type="term" value="P:muscle organ development"/>
    <property type="evidence" value="ECO:0007669"/>
    <property type="project" value="UniProtKB-KW"/>
</dbReference>
<dbReference type="InterPro" id="IPR004031">
    <property type="entry name" value="PMP22/EMP/MP20/Claudin"/>
</dbReference>
<keyword evidence="8 11" id="KW-1133">Transmembrane helix</keyword>
<organism evidence="12 13">
    <name type="scientific">Danionella cerebrum</name>
    <dbReference type="NCBI Taxonomy" id="2873325"/>
    <lineage>
        <taxon>Eukaryota</taxon>
        <taxon>Metazoa</taxon>
        <taxon>Chordata</taxon>
        <taxon>Craniata</taxon>
        <taxon>Vertebrata</taxon>
        <taxon>Euteleostomi</taxon>
        <taxon>Actinopterygii</taxon>
        <taxon>Neopterygii</taxon>
        <taxon>Teleostei</taxon>
        <taxon>Ostariophysi</taxon>
        <taxon>Cypriniformes</taxon>
        <taxon>Danionidae</taxon>
        <taxon>Danioninae</taxon>
        <taxon>Danionella</taxon>
    </lineage>
</organism>
<dbReference type="AlphaFoldDB" id="A0A553NAL8"/>
<comment type="similarity">
    <text evidence="2">Belongs to the TMEM182 family.</text>
</comment>
<evidence type="ECO:0000256" key="3">
    <source>
        <dbReference type="ARBA" id="ARBA00014600"/>
    </source>
</evidence>
<reference evidence="12 13" key="1">
    <citation type="journal article" date="2019" name="Sci. Data">
        <title>Hybrid genome assembly and annotation of Danionella translucida.</title>
        <authorList>
            <person name="Kadobianskyi M."/>
            <person name="Schulze L."/>
            <person name="Schuelke M."/>
            <person name="Judkewitz B."/>
        </authorList>
    </citation>
    <scope>NUCLEOTIDE SEQUENCE [LARGE SCALE GENOMIC DNA]</scope>
    <source>
        <strain evidence="12 13">Bolton</strain>
    </source>
</reference>
<keyword evidence="13" id="KW-1185">Reference proteome</keyword>
<accession>A0A553NAL8</accession>
<dbReference type="PANTHER" id="PTHR32012">
    <property type="entry name" value="TRANSMEMBRANE PROTEIN 182-RELATED"/>
    <property type="match status" value="1"/>
</dbReference>
<evidence type="ECO:0000256" key="1">
    <source>
        <dbReference type="ARBA" id="ARBA00004651"/>
    </source>
</evidence>
<gene>
    <name evidence="12" type="ORF">DNTS_018523</name>
</gene>
<keyword evidence="6 11" id="KW-0812">Transmembrane</keyword>
<proteinExistence type="inferred from homology"/>
<evidence type="ECO:0000256" key="10">
    <source>
        <dbReference type="ARBA" id="ARBA00023180"/>
    </source>
</evidence>
<keyword evidence="10" id="KW-0325">Glycoprotein</keyword>
<evidence type="ECO:0000256" key="11">
    <source>
        <dbReference type="SAM" id="Phobius"/>
    </source>
</evidence>
<name>A0A553NAL8_9TELE</name>
<evidence type="ECO:0000256" key="5">
    <source>
        <dbReference type="ARBA" id="ARBA00022541"/>
    </source>
</evidence>
<evidence type="ECO:0000256" key="8">
    <source>
        <dbReference type="ARBA" id="ARBA00022989"/>
    </source>
</evidence>
<keyword evidence="5" id="KW-0517">Myogenesis</keyword>
<evidence type="ECO:0000256" key="9">
    <source>
        <dbReference type="ARBA" id="ARBA00023136"/>
    </source>
</evidence>
<keyword evidence="4" id="KW-1003">Cell membrane</keyword>
<feature type="transmembrane region" description="Helical" evidence="11">
    <location>
        <begin position="119"/>
        <end position="140"/>
    </location>
</feature>
<evidence type="ECO:0000256" key="6">
    <source>
        <dbReference type="ARBA" id="ARBA00022692"/>
    </source>
</evidence>